<dbReference type="GO" id="GO:0005811">
    <property type="term" value="C:lipid droplet"/>
    <property type="evidence" value="ECO:0007669"/>
    <property type="project" value="TreeGrafter"/>
</dbReference>
<gene>
    <name evidence="4" type="ORF">D0Z07_6827</name>
</gene>
<dbReference type="Proteomes" id="UP000785200">
    <property type="component" value="Unassembled WGS sequence"/>
</dbReference>
<evidence type="ECO:0000313" key="4">
    <source>
        <dbReference type="EMBL" id="KAG0647549.1"/>
    </source>
</evidence>
<comment type="similarity">
    <text evidence="1">Belongs to the saccharopine dehydrogenase family.</text>
</comment>
<dbReference type="InterPro" id="IPR005097">
    <property type="entry name" value="Sacchrp_dh_NADP-bd"/>
</dbReference>
<dbReference type="Gene3D" id="3.40.50.720">
    <property type="entry name" value="NAD(P)-binding Rossmann-like Domain"/>
    <property type="match status" value="1"/>
</dbReference>
<dbReference type="OrthoDB" id="10268090at2759"/>
<dbReference type="PANTHER" id="PTHR12286:SF5">
    <property type="entry name" value="SACCHAROPINE DEHYDROGENASE-LIKE OXIDOREDUCTASE"/>
    <property type="match status" value="1"/>
</dbReference>
<dbReference type="InterPro" id="IPR051276">
    <property type="entry name" value="Saccharopine_DH-like_oxidrdct"/>
</dbReference>
<feature type="domain" description="Saccharopine dehydrogenase NADP binding" evidence="3">
    <location>
        <begin position="9"/>
        <end position="154"/>
    </location>
</feature>
<dbReference type="FunFam" id="3.40.50.720:FF:000592">
    <property type="entry name" value="Similar to saccharopine dehydrogenase"/>
    <property type="match status" value="1"/>
</dbReference>
<sequence length="425" mass="46105">MSASRQYDIVVFGATGYTGKLAAEHIVKSLPTDLRWALAGRSASKLEAVAAECKSSNSDRIQPYHSRANAIVTSELTLTAIEICELNDKDLTSLAKKTNVLINTIGPYSLYGEYTFKACSENGTHYLDVTGEVAYVADMIKKYEKTAQASGAIMIPQIGIESAPADLVTWSLVSMIREKFSAPTAEVTVSVHELSAKPSGGTLNTVLTLLDVYSFKQLGAANAPYALSPIPGPKTKSPKSLVTKLFGVRVVPDLGILTTSIGASADQPIIQRSWGLLGGNSFYGPNFQFAEYSKARNYLIAVMMHFGLMAGALLLAIPIFRQLARRFVYQPGDGPTKEEYKNDRFEYRGIASPDVQTANPPRAYVRAYFDGSLYAFTGISLAEAAVSILRDGHKLSGGVYTPACLGQKFIDRLQNAGFIFEKKFL</sequence>
<reference evidence="4" key="1">
    <citation type="submission" date="2019-07" db="EMBL/GenBank/DDBJ databases">
        <title>Hyphodiscus hymeniophilus genome sequencing and assembly.</title>
        <authorList>
            <person name="Kramer G."/>
            <person name="Nodwell J."/>
        </authorList>
    </citation>
    <scope>NUCLEOTIDE SEQUENCE</scope>
    <source>
        <strain evidence="4">ATCC 34498</strain>
    </source>
</reference>
<dbReference type="GO" id="GO:0005739">
    <property type="term" value="C:mitochondrion"/>
    <property type="evidence" value="ECO:0007669"/>
    <property type="project" value="TreeGrafter"/>
</dbReference>
<keyword evidence="2" id="KW-0472">Membrane</keyword>
<keyword evidence="5" id="KW-1185">Reference proteome</keyword>
<dbReference type="EMBL" id="VNKQ01000012">
    <property type="protein sequence ID" value="KAG0647549.1"/>
    <property type="molecule type" value="Genomic_DNA"/>
</dbReference>
<evidence type="ECO:0000313" key="5">
    <source>
        <dbReference type="Proteomes" id="UP000785200"/>
    </source>
</evidence>
<evidence type="ECO:0000259" key="3">
    <source>
        <dbReference type="Pfam" id="PF03435"/>
    </source>
</evidence>
<evidence type="ECO:0000256" key="2">
    <source>
        <dbReference type="SAM" id="Phobius"/>
    </source>
</evidence>
<dbReference type="GO" id="GO:0009247">
    <property type="term" value="P:glycolipid biosynthetic process"/>
    <property type="evidence" value="ECO:0007669"/>
    <property type="project" value="TreeGrafter"/>
</dbReference>
<evidence type="ECO:0000256" key="1">
    <source>
        <dbReference type="ARBA" id="ARBA00038048"/>
    </source>
</evidence>
<dbReference type="InterPro" id="IPR036291">
    <property type="entry name" value="NAD(P)-bd_dom_sf"/>
</dbReference>
<dbReference type="PANTHER" id="PTHR12286">
    <property type="entry name" value="SACCHAROPINE DEHYDROGENASE-LIKE OXIDOREDUCTASE"/>
    <property type="match status" value="1"/>
</dbReference>
<organism evidence="4 5">
    <name type="scientific">Hyphodiscus hymeniophilus</name>
    <dbReference type="NCBI Taxonomy" id="353542"/>
    <lineage>
        <taxon>Eukaryota</taxon>
        <taxon>Fungi</taxon>
        <taxon>Dikarya</taxon>
        <taxon>Ascomycota</taxon>
        <taxon>Pezizomycotina</taxon>
        <taxon>Leotiomycetes</taxon>
        <taxon>Helotiales</taxon>
        <taxon>Hyphodiscaceae</taxon>
        <taxon>Hyphodiscus</taxon>
    </lineage>
</organism>
<keyword evidence="2" id="KW-1133">Transmembrane helix</keyword>
<feature type="transmembrane region" description="Helical" evidence="2">
    <location>
        <begin position="298"/>
        <end position="320"/>
    </location>
</feature>
<protein>
    <submittedName>
        <fullName evidence="4">Trans-acting enoyl reductase</fullName>
    </submittedName>
</protein>
<dbReference type="Pfam" id="PF03435">
    <property type="entry name" value="Sacchrp_dh_NADP"/>
    <property type="match status" value="1"/>
</dbReference>
<comment type="caution">
    <text evidence="4">The sequence shown here is derived from an EMBL/GenBank/DDBJ whole genome shotgun (WGS) entry which is preliminary data.</text>
</comment>
<keyword evidence="2" id="KW-0812">Transmembrane</keyword>
<proteinExistence type="inferred from homology"/>
<dbReference type="SUPFAM" id="SSF51735">
    <property type="entry name" value="NAD(P)-binding Rossmann-fold domains"/>
    <property type="match status" value="1"/>
</dbReference>
<dbReference type="GO" id="GO:0005886">
    <property type="term" value="C:plasma membrane"/>
    <property type="evidence" value="ECO:0007669"/>
    <property type="project" value="TreeGrafter"/>
</dbReference>
<accession>A0A9P7AVJ2</accession>
<dbReference type="AlphaFoldDB" id="A0A9P7AVJ2"/>
<name>A0A9P7AVJ2_9HELO</name>